<evidence type="ECO:0000313" key="2">
    <source>
        <dbReference type="EMBL" id="RKI92289.1"/>
    </source>
</evidence>
<accession>A0A3A9ALQ5</accession>
<evidence type="ECO:0000256" key="1">
    <source>
        <dbReference type="SAM" id="MobiDB-lite"/>
    </source>
</evidence>
<dbReference type="AlphaFoldDB" id="A0A3A9ALQ5"/>
<sequence>MIPPLKRISSREQRHQSKQNSSGAIVRSFTKALEEACEKEQQKDIHIQTTGYTKDALPFYHLVSMREYC</sequence>
<keyword evidence="3" id="KW-1185">Reference proteome</keyword>
<feature type="region of interest" description="Disordered" evidence="1">
    <location>
        <begin position="1"/>
        <end position="24"/>
    </location>
</feature>
<name>A0A3A9ALQ5_9FIRM</name>
<protein>
    <submittedName>
        <fullName evidence="2">Uncharacterized protein</fullName>
    </submittedName>
</protein>
<gene>
    <name evidence="2" type="ORF">D7V94_06260</name>
</gene>
<dbReference type="Proteomes" id="UP000280696">
    <property type="component" value="Unassembled WGS sequence"/>
</dbReference>
<organism evidence="2 3">
    <name type="scientific">Parablautia intestinalis</name>
    <dbReference type="NCBI Taxonomy" id="2320100"/>
    <lineage>
        <taxon>Bacteria</taxon>
        <taxon>Bacillati</taxon>
        <taxon>Bacillota</taxon>
        <taxon>Clostridia</taxon>
        <taxon>Lachnospirales</taxon>
        <taxon>Lachnospiraceae</taxon>
        <taxon>Parablautia</taxon>
    </lineage>
</organism>
<comment type="caution">
    <text evidence="2">The sequence shown here is derived from an EMBL/GenBank/DDBJ whole genome shotgun (WGS) entry which is preliminary data.</text>
</comment>
<proteinExistence type="predicted"/>
<evidence type="ECO:0000313" key="3">
    <source>
        <dbReference type="Proteomes" id="UP000280696"/>
    </source>
</evidence>
<dbReference type="EMBL" id="RAYQ01000005">
    <property type="protein sequence ID" value="RKI92289.1"/>
    <property type="molecule type" value="Genomic_DNA"/>
</dbReference>
<reference evidence="2 3" key="1">
    <citation type="submission" date="2018-09" db="EMBL/GenBank/DDBJ databases">
        <title>Murine metabolic-syndrome-specific gut microbial biobank.</title>
        <authorList>
            <person name="Liu C."/>
        </authorList>
    </citation>
    <scope>NUCLEOTIDE SEQUENCE [LARGE SCALE GENOMIC DNA]</scope>
    <source>
        <strain evidence="2 3">0.1xD8-82</strain>
    </source>
</reference>